<accession>A0A1H6HF84</accession>
<evidence type="ECO:0008006" key="3">
    <source>
        <dbReference type="Google" id="ProtNLM"/>
    </source>
</evidence>
<keyword evidence="2" id="KW-1185">Reference proteome</keyword>
<dbReference type="PROSITE" id="PS51257">
    <property type="entry name" value="PROKAR_LIPOPROTEIN"/>
    <property type="match status" value="1"/>
</dbReference>
<gene>
    <name evidence="1" type="ORF">SAMN04244559_01279</name>
</gene>
<protein>
    <recommendedName>
        <fullName evidence="3">Lipoprotein</fullName>
    </recommendedName>
</protein>
<reference evidence="2" key="1">
    <citation type="submission" date="2016-10" db="EMBL/GenBank/DDBJ databases">
        <authorList>
            <person name="Varghese N."/>
            <person name="Submissions S."/>
        </authorList>
    </citation>
    <scope>NUCLEOTIDE SEQUENCE [LARGE SCALE GENOMIC DNA]</scope>
    <source>
        <strain evidence="2">DSM 13234</strain>
    </source>
</reference>
<dbReference type="AlphaFoldDB" id="A0A1H6HF84"/>
<evidence type="ECO:0000313" key="2">
    <source>
        <dbReference type="Proteomes" id="UP000182983"/>
    </source>
</evidence>
<dbReference type="EMBL" id="FNWO01000004">
    <property type="protein sequence ID" value="SEH32603.1"/>
    <property type="molecule type" value="Genomic_DNA"/>
</dbReference>
<evidence type="ECO:0000313" key="1">
    <source>
        <dbReference type="EMBL" id="SEH32603.1"/>
    </source>
</evidence>
<organism evidence="1 2">
    <name type="scientific">Magnetospirillum fulvum</name>
    <name type="common">Rhodospirillum fulvum</name>
    <dbReference type="NCBI Taxonomy" id="1082"/>
    <lineage>
        <taxon>Bacteria</taxon>
        <taxon>Pseudomonadati</taxon>
        <taxon>Pseudomonadota</taxon>
        <taxon>Alphaproteobacteria</taxon>
        <taxon>Rhodospirillales</taxon>
        <taxon>Rhodospirillaceae</taxon>
        <taxon>Magnetospirillum</taxon>
    </lineage>
</organism>
<proteinExistence type="predicted"/>
<sequence length="137" mass="14827">MQSMRSGSTRHRAARVGLCGLVLLVAGCDTPHRNWTAIQVTTDPPGAHCELIRGNLNLQGFDSPGKVRLDGSRQSTVFVCAKDGYKDSIFVLRPITHSFTMKNLALPMGGLISATSGKDNAYDEIVSITLETHDEGR</sequence>
<dbReference type="Proteomes" id="UP000182983">
    <property type="component" value="Unassembled WGS sequence"/>
</dbReference>
<name>A0A1H6HF84_MAGFU</name>